<protein>
    <recommendedName>
        <fullName evidence="1">Transposase (putative) gypsy type domain-containing protein</fullName>
    </recommendedName>
</protein>
<name>A0ABU6Y1D2_9FABA</name>
<evidence type="ECO:0000313" key="2">
    <source>
        <dbReference type="EMBL" id="MED6203601.1"/>
    </source>
</evidence>
<comment type="caution">
    <text evidence="2">The sequence shown here is derived from an EMBL/GenBank/DDBJ whole genome shotgun (WGS) entry which is preliminary data.</text>
</comment>
<dbReference type="Pfam" id="PF04195">
    <property type="entry name" value="Transposase_28"/>
    <property type="match status" value="1"/>
</dbReference>
<gene>
    <name evidence="2" type="ORF">PIB30_000684</name>
</gene>
<dbReference type="PANTHER" id="PTHR31099:SF49">
    <property type="entry name" value="MYOSIN HEAVY CHAIN-LIKE PROTEIN"/>
    <property type="match status" value="1"/>
</dbReference>
<organism evidence="2 3">
    <name type="scientific">Stylosanthes scabra</name>
    <dbReference type="NCBI Taxonomy" id="79078"/>
    <lineage>
        <taxon>Eukaryota</taxon>
        <taxon>Viridiplantae</taxon>
        <taxon>Streptophyta</taxon>
        <taxon>Embryophyta</taxon>
        <taxon>Tracheophyta</taxon>
        <taxon>Spermatophyta</taxon>
        <taxon>Magnoliopsida</taxon>
        <taxon>eudicotyledons</taxon>
        <taxon>Gunneridae</taxon>
        <taxon>Pentapetalae</taxon>
        <taxon>rosids</taxon>
        <taxon>fabids</taxon>
        <taxon>Fabales</taxon>
        <taxon>Fabaceae</taxon>
        <taxon>Papilionoideae</taxon>
        <taxon>50 kb inversion clade</taxon>
        <taxon>dalbergioids sensu lato</taxon>
        <taxon>Dalbergieae</taxon>
        <taxon>Pterocarpus clade</taxon>
        <taxon>Stylosanthes</taxon>
    </lineage>
</organism>
<proteinExistence type="predicted"/>
<sequence>MGGVGILLCVYYDVFDVGIKFPFTEFECGVLSQLKCAPSQIHPNAWAFIRGFEILMEYLGVDPLLEVFFSFFQAKGVRKGGLVTLNSVQGKALFGLYRQSYKDFKEMFVKVTCIEDQFPFYLDEFELEKFPLYWYSEPVQNLGMSKVSRESLEVIEFLDSHICTKELLSLTMVFKWDKEREYATRYLETTTGGLKNYFKNKNERGFSASNTVKVEEGVVVNQPPEKKRVVSMKRRRAEEGGSSKKVIDFTSNKCCGKEVSLEEVKRFAEK</sequence>
<accession>A0ABU6Y1D2</accession>
<dbReference type="PANTHER" id="PTHR31099">
    <property type="entry name" value="OS06G0165300 PROTEIN"/>
    <property type="match status" value="1"/>
</dbReference>
<dbReference type="EMBL" id="JASCZI010241657">
    <property type="protein sequence ID" value="MED6203601.1"/>
    <property type="molecule type" value="Genomic_DNA"/>
</dbReference>
<reference evidence="2 3" key="1">
    <citation type="journal article" date="2023" name="Plants (Basel)">
        <title>Bridging the Gap: Combining Genomics and Transcriptomics Approaches to Understand Stylosanthes scabra, an Orphan Legume from the Brazilian Caatinga.</title>
        <authorList>
            <person name="Ferreira-Neto J.R.C."/>
            <person name="da Silva M.D."/>
            <person name="Binneck E."/>
            <person name="de Melo N.F."/>
            <person name="da Silva R.H."/>
            <person name="de Melo A.L.T.M."/>
            <person name="Pandolfi V."/>
            <person name="Bustamante F.O."/>
            <person name="Brasileiro-Vidal A.C."/>
            <person name="Benko-Iseppon A.M."/>
        </authorList>
    </citation>
    <scope>NUCLEOTIDE SEQUENCE [LARGE SCALE GENOMIC DNA]</scope>
    <source>
        <tissue evidence="2">Leaves</tissue>
    </source>
</reference>
<dbReference type="InterPro" id="IPR007321">
    <property type="entry name" value="Transposase_28"/>
</dbReference>
<evidence type="ECO:0000259" key="1">
    <source>
        <dbReference type="Pfam" id="PF04195"/>
    </source>
</evidence>
<dbReference type="Proteomes" id="UP001341840">
    <property type="component" value="Unassembled WGS sequence"/>
</dbReference>
<feature type="domain" description="Transposase (putative) gypsy type" evidence="1">
    <location>
        <begin position="10"/>
        <end position="75"/>
    </location>
</feature>
<keyword evidence="3" id="KW-1185">Reference proteome</keyword>
<evidence type="ECO:0000313" key="3">
    <source>
        <dbReference type="Proteomes" id="UP001341840"/>
    </source>
</evidence>